<evidence type="ECO:0000256" key="9">
    <source>
        <dbReference type="ARBA" id="ARBA00023014"/>
    </source>
</evidence>
<sequence length="374" mass="38542">MTVYLDYNASALIRPEVQALVTQIMAEGGNPNAVHARGRRARAHIETARTRVADLVGVDTSAVIFSSGGTESNAQALASAIAAGCERLIVSATEHPCVAETAAMSSVPVETLPVDANGQVDLEWLAGALKRPGRAMVGIHHANNESGVIQPIAEARALVAAADGWLHVDAIQSAGKIAVSMADLAADSLTLSGHKLGGLQGVGALVLAPGRSAVRILHGAGQERGLRAGTENVPGIAAFGVAAECAARDLAHDHSAWRDAAAERLKAEGAVVVGEGAPRLPNTLFVATDGWDSPQQLISLDLKGVMVSAGSACSSGKTKPSKTMVAMGLEPLATFAIRVSGGWGTVESDWQTFADAWCEARARLRARQPVGEIA</sequence>
<dbReference type="PANTHER" id="PTHR11601:SF34">
    <property type="entry name" value="CYSTEINE DESULFURASE"/>
    <property type="match status" value="1"/>
</dbReference>
<dbReference type="GO" id="GO:0031071">
    <property type="term" value="F:cysteine desulfurase activity"/>
    <property type="evidence" value="ECO:0007669"/>
    <property type="project" value="UniProtKB-EC"/>
</dbReference>
<keyword evidence="5 12" id="KW-0808">Transferase</keyword>
<dbReference type="InterPro" id="IPR015421">
    <property type="entry name" value="PyrdxlP-dep_Trfase_major"/>
</dbReference>
<dbReference type="InterPro" id="IPR015424">
    <property type="entry name" value="PyrdxlP-dep_Trfase"/>
</dbReference>
<evidence type="ECO:0000313" key="12">
    <source>
        <dbReference type="EMBL" id="MBB5659689.1"/>
    </source>
</evidence>
<evidence type="ECO:0000256" key="2">
    <source>
        <dbReference type="ARBA" id="ARBA00003120"/>
    </source>
</evidence>
<proteinExistence type="inferred from homology"/>
<dbReference type="Proteomes" id="UP000548978">
    <property type="component" value="Unassembled WGS sequence"/>
</dbReference>
<comment type="function">
    <text evidence="2">Catalyzes the removal of elemental sulfur atoms from cysteine to produce alanine. Seems to participate in the biosynthesis of the nitrogenase metalloclusters by providing the inorganic sulfur required for the Fe-S core formation.</text>
</comment>
<comment type="caution">
    <text evidence="12">The sequence shown here is derived from an EMBL/GenBank/DDBJ whole genome shotgun (WGS) entry which is preliminary data.</text>
</comment>
<evidence type="ECO:0000259" key="11">
    <source>
        <dbReference type="Pfam" id="PF00266"/>
    </source>
</evidence>
<feature type="domain" description="Aminotransferase class V" evidence="11">
    <location>
        <begin position="3"/>
        <end position="340"/>
    </location>
</feature>
<evidence type="ECO:0000256" key="8">
    <source>
        <dbReference type="ARBA" id="ARBA00023004"/>
    </source>
</evidence>
<keyword evidence="8" id="KW-0408">Iron</keyword>
<evidence type="ECO:0000256" key="7">
    <source>
        <dbReference type="ARBA" id="ARBA00022898"/>
    </source>
</evidence>
<comment type="catalytic activity">
    <reaction evidence="10">
        <text>(sulfur carrier)-H + L-cysteine = (sulfur carrier)-SH + L-alanine</text>
        <dbReference type="Rhea" id="RHEA:43892"/>
        <dbReference type="Rhea" id="RHEA-COMP:14737"/>
        <dbReference type="Rhea" id="RHEA-COMP:14739"/>
        <dbReference type="ChEBI" id="CHEBI:29917"/>
        <dbReference type="ChEBI" id="CHEBI:35235"/>
        <dbReference type="ChEBI" id="CHEBI:57972"/>
        <dbReference type="ChEBI" id="CHEBI:64428"/>
        <dbReference type="EC" id="2.8.1.7"/>
    </reaction>
</comment>
<dbReference type="GO" id="GO:0046872">
    <property type="term" value="F:metal ion binding"/>
    <property type="evidence" value="ECO:0007669"/>
    <property type="project" value="UniProtKB-KW"/>
</dbReference>
<reference evidence="12 13" key="1">
    <citation type="submission" date="2020-08" db="EMBL/GenBank/DDBJ databases">
        <title>Genomic Encyclopedia of Type Strains, Phase IV (KMG-IV): sequencing the most valuable type-strain genomes for metagenomic binning, comparative biology and taxonomic classification.</title>
        <authorList>
            <person name="Goeker M."/>
        </authorList>
    </citation>
    <scope>NUCLEOTIDE SEQUENCE [LARGE SCALE GENOMIC DNA]</scope>
    <source>
        <strain evidence="12 13">DSM 24448</strain>
    </source>
</reference>
<comment type="similarity">
    <text evidence="3">Belongs to the class-V pyridoxal-phosphate-dependent aminotransferase family. NifS/IscS subfamily.</text>
</comment>
<comment type="cofactor">
    <cofactor evidence="1">
        <name>pyridoxal 5'-phosphate</name>
        <dbReference type="ChEBI" id="CHEBI:597326"/>
    </cofactor>
</comment>
<evidence type="ECO:0000256" key="5">
    <source>
        <dbReference type="ARBA" id="ARBA00022679"/>
    </source>
</evidence>
<gene>
    <name evidence="12" type="ORF">FHS65_000407</name>
</gene>
<keyword evidence="9" id="KW-0411">Iron-sulfur</keyword>
<dbReference type="EMBL" id="JACIJB010000001">
    <property type="protein sequence ID" value="MBB5659689.1"/>
    <property type="molecule type" value="Genomic_DNA"/>
</dbReference>
<keyword evidence="13" id="KW-1185">Reference proteome</keyword>
<dbReference type="Gene3D" id="3.40.640.10">
    <property type="entry name" value="Type I PLP-dependent aspartate aminotransferase-like (Major domain)"/>
    <property type="match status" value="1"/>
</dbReference>
<evidence type="ECO:0000256" key="1">
    <source>
        <dbReference type="ARBA" id="ARBA00001933"/>
    </source>
</evidence>
<evidence type="ECO:0000256" key="10">
    <source>
        <dbReference type="ARBA" id="ARBA00050776"/>
    </source>
</evidence>
<dbReference type="Gene3D" id="1.10.260.50">
    <property type="match status" value="1"/>
</dbReference>
<dbReference type="InterPro" id="IPR015422">
    <property type="entry name" value="PyrdxlP-dep_Trfase_small"/>
</dbReference>
<dbReference type="SUPFAM" id="SSF53383">
    <property type="entry name" value="PLP-dependent transferases"/>
    <property type="match status" value="1"/>
</dbReference>
<dbReference type="RefSeq" id="WP_123286670.1">
    <property type="nucleotide sequence ID" value="NZ_JACIJB010000001.1"/>
</dbReference>
<dbReference type="GO" id="GO:0051536">
    <property type="term" value="F:iron-sulfur cluster binding"/>
    <property type="evidence" value="ECO:0007669"/>
    <property type="project" value="UniProtKB-KW"/>
</dbReference>
<name>A0A7W9A1H7_9CAUL</name>
<dbReference type="AlphaFoldDB" id="A0A7W9A1H7"/>
<dbReference type="Gene3D" id="3.90.1150.10">
    <property type="entry name" value="Aspartate Aminotransferase, domain 1"/>
    <property type="match status" value="1"/>
</dbReference>
<keyword evidence="6" id="KW-0479">Metal-binding</keyword>
<dbReference type="Pfam" id="PF00266">
    <property type="entry name" value="Aminotran_5"/>
    <property type="match status" value="1"/>
</dbReference>
<evidence type="ECO:0000256" key="4">
    <source>
        <dbReference type="ARBA" id="ARBA00013558"/>
    </source>
</evidence>
<dbReference type="InterPro" id="IPR000192">
    <property type="entry name" value="Aminotrans_V_dom"/>
</dbReference>
<evidence type="ECO:0000256" key="3">
    <source>
        <dbReference type="ARBA" id="ARBA00006490"/>
    </source>
</evidence>
<dbReference type="InterPro" id="IPR016454">
    <property type="entry name" value="Cysteine_dSase"/>
</dbReference>
<keyword evidence="7" id="KW-0663">Pyridoxal phosphate</keyword>
<evidence type="ECO:0000256" key="6">
    <source>
        <dbReference type="ARBA" id="ARBA00022723"/>
    </source>
</evidence>
<accession>A0A7W9A1H7</accession>
<dbReference type="PIRSF" id="PIRSF005572">
    <property type="entry name" value="NifS"/>
    <property type="match status" value="1"/>
</dbReference>
<protein>
    <recommendedName>
        <fullName evidence="4">Cysteine desulfurase</fullName>
    </recommendedName>
</protein>
<dbReference type="OrthoDB" id="9808002at2"/>
<organism evidence="12 13">
    <name type="scientific">Brevundimonas halotolerans</name>
    <dbReference type="NCBI Taxonomy" id="69670"/>
    <lineage>
        <taxon>Bacteria</taxon>
        <taxon>Pseudomonadati</taxon>
        <taxon>Pseudomonadota</taxon>
        <taxon>Alphaproteobacteria</taxon>
        <taxon>Caulobacterales</taxon>
        <taxon>Caulobacteraceae</taxon>
        <taxon>Brevundimonas</taxon>
    </lineage>
</organism>
<evidence type="ECO:0000313" key="13">
    <source>
        <dbReference type="Proteomes" id="UP000548978"/>
    </source>
</evidence>
<dbReference type="PANTHER" id="PTHR11601">
    <property type="entry name" value="CYSTEINE DESULFURYLASE FAMILY MEMBER"/>
    <property type="match status" value="1"/>
</dbReference>